<dbReference type="Proteomes" id="UP000293162">
    <property type="component" value="Unassembled WGS sequence"/>
</dbReference>
<dbReference type="Pfam" id="PF13858">
    <property type="entry name" value="DUF4199"/>
    <property type="match status" value="1"/>
</dbReference>
<keyword evidence="1" id="KW-1133">Transmembrane helix</keyword>
<reference evidence="2 3" key="1">
    <citation type="submission" date="2019-02" db="EMBL/GenBank/DDBJ databases">
        <title>Bacterial novel species Emticicia sp. 17J42-9 isolated from soil.</title>
        <authorList>
            <person name="Jung H.-Y."/>
        </authorList>
    </citation>
    <scope>NUCLEOTIDE SEQUENCE [LARGE SCALE GENOMIC DNA]</scope>
    <source>
        <strain evidence="2 3">17J42-9</strain>
    </source>
</reference>
<feature type="transmembrane region" description="Helical" evidence="1">
    <location>
        <begin position="75"/>
        <end position="98"/>
    </location>
</feature>
<dbReference type="RefSeq" id="WP_130021182.1">
    <property type="nucleotide sequence ID" value="NZ_SEWF01000015.1"/>
</dbReference>
<keyword evidence="3" id="KW-1185">Reference proteome</keyword>
<proteinExistence type="predicted"/>
<evidence type="ECO:0000256" key="1">
    <source>
        <dbReference type="SAM" id="Phobius"/>
    </source>
</evidence>
<dbReference type="OrthoDB" id="6384283at2"/>
<evidence type="ECO:0000313" key="3">
    <source>
        <dbReference type="Proteomes" id="UP000293162"/>
    </source>
</evidence>
<keyword evidence="1" id="KW-0472">Membrane</keyword>
<name>A0A4Q5LZP1_9BACT</name>
<feature type="transmembrane region" description="Helical" evidence="1">
    <location>
        <begin position="142"/>
        <end position="167"/>
    </location>
</feature>
<organism evidence="2 3">
    <name type="scientific">Emticicia agri</name>
    <dbReference type="NCBI Taxonomy" id="2492393"/>
    <lineage>
        <taxon>Bacteria</taxon>
        <taxon>Pseudomonadati</taxon>
        <taxon>Bacteroidota</taxon>
        <taxon>Cytophagia</taxon>
        <taxon>Cytophagales</taxon>
        <taxon>Leadbetterellaceae</taxon>
        <taxon>Emticicia</taxon>
    </lineage>
</organism>
<sequence length="175" mass="19514">MKRLIIICGLISGVIISTFMVSSVGYCYSSGNFDGNIWVGYASMLLAFSLVFVGIKNYRDKYSNGTITFGKAFQVGLYITLIASTMYVIVWAIDYYFFVPDFMEKYTSHVIEKAKESGASPAEINEQIEMMEKSSKLYETPIGVVLLTYMEILPVGLVVTLISALILKRKNMALA</sequence>
<dbReference type="InterPro" id="IPR025250">
    <property type="entry name" value="DUF4199"/>
</dbReference>
<dbReference type="EMBL" id="SEWF01000015">
    <property type="protein sequence ID" value="RYU95348.1"/>
    <property type="molecule type" value="Genomic_DNA"/>
</dbReference>
<dbReference type="AlphaFoldDB" id="A0A4Q5LZP1"/>
<keyword evidence="1" id="KW-0812">Transmembrane</keyword>
<comment type="caution">
    <text evidence="2">The sequence shown here is derived from an EMBL/GenBank/DDBJ whole genome shotgun (WGS) entry which is preliminary data.</text>
</comment>
<evidence type="ECO:0000313" key="2">
    <source>
        <dbReference type="EMBL" id="RYU95348.1"/>
    </source>
</evidence>
<gene>
    <name evidence="2" type="ORF">EWM59_11810</name>
</gene>
<protein>
    <submittedName>
        <fullName evidence="2">DUF4199 domain-containing protein</fullName>
    </submittedName>
</protein>
<feature type="transmembrane region" description="Helical" evidence="1">
    <location>
        <begin position="37"/>
        <end position="55"/>
    </location>
</feature>
<accession>A0A4Q5LZP1</accession>